<evidence type="ECO:0000313" key="12">
    <source>
        <dbReference type="Proteomes" id="UP001165541"/>
    </source>
</evidence>
<evidence type="ECO:0000256" key="5">
    <source>
        <dbReference type="ARBA" id="ARBA00022989"/>
    </source>
</evidence>
<evidence type="ECO:0000256" key="4">
    <source>
        <dbReference type="ARBA" id="ARBA00022692"/>
    </source>
</evidence>
<keyword evidence="5 10" id="KW-1133">Transmembrane helix</keyword>
<dbReference type="EMBL" id="JAMKFE010000019">
    <property type="protein sequence ID" value="MCM5682431.1"/>
    <property type="molecule type" value="Genomic_DNA"/>
</dbReference>
<evidence type="ECO:0000256" key="7">
    <source>
        <dbReference type="ARBA" id="ARBA00038151"/>
    </source>
</evidence>
<protein>
    <recommendedName>
        <fullName evidence="8">Guanidinium exporter</fullName>
    </recommendedName>
</protein>
<keyword evidence="3" id="KW-1003">Cell membrane</keyword>
<evidence type="ECO:0000256" key="2">
    <source>
        <dbReference type="ARBA" id="ARBA00022448"/>
    </source>
</evidence>
<dbReference type="InterPro" id="IPR000390">
    <property type="entry name" value="Small_drug/metabolite_transptr"/>
</dbReference>
<accession>A0ABT0YUK7</accession>
<dbReference type="Gene3D" id="1.10.3730.20">
    <property type="match status" value="1"/>
</dbReference>
<comment type="similarity">
    <text evidence="7">Belongs to the drug/metabolite transporter (DMT) superfamily. Small multidrug resistance (SMR) (TC 2.A.7.1) family. Gdx/SugE subfamily.</text>
</comment>
<dbReference type="PANTHER" id="PTHR30561:SF0">
    <property type="entry name" value="GUANIDINIUM EXPORTER"/>
    <property type="match status" value="1"/>
</dbReference>
<evidence type="ECO:0000256" key="6">
    <source>
        <dbReference type="ARBA" id="ARBA00023136"/>
    </source>
</evidence>
<comment type="subcellular location">
    <subcellularLocation>
        <location evidence="1 9">Cell membrane</location>
        <topology evidence="1 9">Multi-pass membrane protein</topology>
    </subcellularLocation>
</comment>
<evidence type="ECO:0000256" key="10">
    <source>
        <dbReference type="SAM" id="Phobius"/>
    </source>
</evidence>
<keyword evidence="12" id="KW-1185">Reference proteome</keyword>
<evidence type="ECO:0000256" key="1">
    <source>
        <dbReference type="ARBA" id="ARBA00004651"/>
    </source>
</evidence>
<evidence type="ECO:0000256" key="8">
    <source>
        <dbReference type="ARBA" id="ARBA00039168"/>
    </source>
</evidence>
<keyword evidence="4 9" id="KW-0812">Transmembrane</keyword>
<reference evidence="11" key="1">
    <citation type="submission" date="2022-05" db="EMBL/GenBank/DDBJ databases">
        <title>Schlegelella sp. nov., isolated from mangrove soil.</title>
        <authorList>
            <person name="Liu Y."/>
            <person name="Ge X."/>
            <person name="Liu W."/>
        </authorList>
    </citation>
    <scope>NUCLEOTIDE SEQUENCE</scope>
    <source>
        <strain evidence="11">S2-27</strain>
    </source>
</reference>
<evidence type="ECO:0000256" key="9">
    <source>
        <dbReference type="RuleBase" id="RU003942"/>
    </source>
</evidence>
<keyword evidence="2" id="KW-0813">Transport</keyword>
<dbReference type="InterPro" id="IPR045324">
    <property type="entry name" value="Small_multidrug_res"/>
</dbReference>
<feature type="transmembrane region" description="Helical" evidence="10">
    <location>
        <begin position="88"/>
        <end position="106"/>
    </location>
</feature>
<dbReference type="InterPro" id="IPR037185">
    <property type="entry name" value="EmrE-like"/>
</dbReference>
<comment type="caution">
    <text evidence="11">The sequence shown here is derived from an EMBL/GenBank/DDBJ whole genome shotgun (WGS) entry which is preliminary data.</text>
</comment>
<gene>
    <name evidence="11" type="ORF">M8A51_23125</name>
</gene>
<dbReference type="PANTHER" id="PTHR30561">
    <property type="entry name" value="SMR FAMILY PROTON-DEPENDENT DRUG EFFLUX TRANSPORTER SUGE"/>
    <property type="match status" value="1"/>
</dbReference>
<name>A0ABT0YUK7_9BURK</name>
<evidence type="ECO:0000313" key="11">
    <source>
        <dbReference type="EMBL" id="MCM5682431.1"/>
    </source>
</evidence>
<dbReference type="Pfam" id="PF00893">
    <property type="entry name" value="Multi_Drug_Res"/>
    <property type="match status" value="1"/>
</dbReference>
<organism evidence="11 12">
    <name type="scientific">Caldimonas mangrovi</name>
    <dbReference type="NCBI Taxonomy" id="2944811"/>
    <lineage>
        <taxon>Bacteria</taxon>
        <taxon>Pseudomonadati</taxon>
        <taxon>Pseudomonadota</taxon>
        <taxon>Betaproteobacteria</taxon>
        <taxon>Burkholderiales</taxon>
        <taxon>Sphaerotilaceae</taxon>
        <taxon>Caldimonas</taxon>
    </lineage>
</organism>
<sequence>MSMSSWMWLGAAGAVEVLMAVALKRSESWTRLLPSVVGLAAALLSIFLLTLALKRLPLGTAYAVWTAIGAVGVALVGVAAFGESLSPWRLACIGLVVAGTVGLRVLEG</sequence>
<feature type="transmembrane region" description="Helical" evidence="10">
    <location>
        <begin position="60"/>
        <end position="82"/>
    </location>
</feature>
<dbReference type="RefSeq" id="WP_251780908.1">
    <property type="nucleotide sequence ID" value="NZ_JAMKFE010000019.1"/>
</dbReference>
<evidence type="ECO:0000256" key="3">
    <source>
        <dbReference type="ARBA" id="ARBA00022475"/>
    </source>
</evidence>
<feature type="transmembrane region" description="Helical" evidence="10">
    <location>
        <begin position="32"/>
        <end position="53"/>
    </location>
</feature>
<dbReference type="Proteomes" id="UP001165541">
    <property type="component" value="Unassembled WGS sequence"/>
</dbReference>
<dbReference type="SUPFAM" id="SSF103481">
    <property type="entry name" value="Multidrug resistance efflux transporter EmrE"/>
    <property type="match status" value="1"/>
</dbReference>
<keyword evidence="6 10" id="KW-0472">Membrane</keyword>
<proteinExistence type="inferred from homology"/>